<dbReference type="EMBL" id="BGZK01000208">
    <property type="protein sequence ID" value="GBP28492.1"/>
    <property type="molecule type" value="Genomic_DNA"/>
</dbReference>
<proteinExistence type="predicted"/>
<name>A0A4C1UR88_EUMVA</name>
<evidence type="ECO:0000313" key="2">
    <source>
        <dbReference type="Proteomes" id="UP000299102"/>
    </source>
</evidence>
<gene>
    <name evidence="1" type="ORF">EVAR_22955_1</name>
</gene>
<sequence length="114" mass="12530">MSVYCTSDTALLNSVSCLSLFEILNKQKSRRLVNKQSQNVDGGKPLNLLVTCPVMGQMENVDFDAREARSTSTGSTEKYMTAYHMRRLGAHLSVVFNTPYALVDVTAVFSSGCI</sequence>
<protein>
    <submittedName>
        <fullName evidence="1">Uncharacterized protein</fullName>
    </submittedName>
</protein>
<accession>A0A4C1UR88</accession>
<evidence type="ECO:0000313" key="1">
    <source>
        <dbReference type="EMBL" id="GBP28492.1"/>
    </source>
</evidence>
<dbReference type="AlphaFoldDB" id="A0A4C1UR88"/>
<organism evidence="1 2">
    <name type="scientific">Eumeta variegata</name>
    <name type="common">Bagworm moth</name>
    <name type="synonym">Eumeta japonica</name>
    <dbReference type="NCBI Taxonomy" id="151549"/>
    <lineage>
        <taxon>Eukaryota</taxon>
        <taxon>Metazoa</taxon>
        <taxon>Ecdysozoa</taxon>
        <taxon>Arthropoda</taxon>
        <taxon>Hexapoda</taxon>
        <taxon>Insecta</taxon>
        <taxon>Pterygota</taxon>
        <taxon>Neoptera</taxon>
        <taxon>Endopterygota</taxon>
        <taxon>Lepidoptera</taxon>
        <taxon>Glossata</taxon>
        <taxon>Ditrysia</taxon>
        <taxon>Tineoidea</taxon>
        <taxon>Psychidae</taxon>
        <taxon>Oiketicinae</taxon>
        <taxon>Eumeta</taxon>
    </lineage>
</organism>
<keyword evidence="2" id="KW-1185">Reference proteome</keyword>
<comment type="caution">
    <text evidence="1">The sequence shown here is derived from an EMBL/GenBank/DDBJ whole genome shotgun (WGS) entry which is preliminary data.</text>
</comment>
<reference evidence="1 2" key="1">
    <citation type="journal article" date="2019" name="Commun. Biol.">
        <title>The bagworm genome reveals a unique fibroin gene that provides high tensile strength.</title>
        <authorList>
            <person name="Kono N."/>
            <person name="Nakamura H."/>
            <person name="Ohtoshi R."/>
            <person name="Tomita M."/>
            <person name="Numata K."/>
            <person name="Arakawa K."/>
        </authorList>
    </citation>
    <scope>NUCLEOTIDE SEQUENCE [LARGE SCALE GENOMIC DNA]</scope>
</reference>
<dbReference type="Proteomes" id="UP000299102">
    <property type="component" value="Unassembled WGS sequence"/>
</dbReference>